<keyword evidence="1" id="KW-0732">Signal</keyword>
<evidence type="ECO:0000259" key="2">
    <source>
        <dbReference type="Pfam" id="PF02563"/>
    </source>
</evidence>
<dbReference type="PANTHER" id="PTHR33619:SF3">
    <property type="entry name" value="POLYSACCHARIDE EXPORT PROTEIN GFCE-RELATED"/>
    <property type="match status" value="1"/>
</dbReference>
<evidence type="ECO:0000313" key="4">
    <source>
        <dbReference type="EMBL" id="URQ62916.1"/>
    </source>
</evidence>
<feature type="domain" description="Soluble ligand binding" evidence="3">
    <location>
        <begin position="617"/>
        <end position="662"/>
    </location>
</feature>
<organism evidence="4 5">
    <name type="scientific">SAR86 cluster bacterium</name>
    <dbReference type="NCBI Taxonomy" id="2030880"/>
    <lineage>
        <taxon>Bacteria</taxon>
        <taxon>Pseudomonadati</taxon>
        <taxon>Pseudomonadota</taxon>
        <taxon>Gammaproteobacteria</taxon>
        <taxon>SAR86 cluster</taxon>
    </lineage>
</organism>
<sequence length="855" mass="94538">MSSQNLSQENLNYLNMLPPEARAQVIGQLTAGDAGAGMLGMGMMATMPPVASSLFDKTENTYASTLLGSKRKFGYDFFTKTPSSYAPLIDLPIPNTYQINPGDILEVITVGADQLKRQLRVGLNGVLQMPVIGDVQIAGLTLEQVNIKVNEIYSKTSLGTEVIISMQDLQPFQVFVLGAAKNPGAYTVNPLTTASNLLILSGGVEDYGSLRNMQIKRGEETYPFDFYKQLIFGDRSGDKTLRPGDTVFIPPAINFVEVKGKVNRPLTYEIKKTDTISDILTFAQEALFDADMDRLVINYVDKDQITNKQISASDQFEDVTKILSMDIRGKGLETNLNPVVVGPVKQNDFIYSENIKLNELIKNLEFADNVYPFFGVVMNDVGNFKLSPFSLSDADTYRDIEVKPNSVIRFFANEDIQVFNDLLQESADGLDKLENRLLKSFFEVVAVESEEESDLSAPQPQTSNALKREIEKRFNENFIEDSVQSRFESQIVGEDALEDYKNQRELEQRKMADASSKLLKYEFLLTNPEIFKLLKSHAITVEGEFTRNGLYPVFGSVEINKIIDFIGGYTPMAEKSMVEYIDLSNNISVLSPDKRYLVKNPINASLTVPSISSKYVRVKVMGEVNNPGEYTLLPGTTLEELYRRSGGLKSTASSKSIFLSRASVKKAEKEALENSKKKLLDGIFYNLTNANSAQTGGSVGELVSIFNLADQTEPIGRVVGDLSPESKTAKELILEQDDEIYVFNKPQIISVIGEVNSSSTLVFQDNKDLNFYIESTGGFTKYANKREVYVISSDGTARPVSGNYFSSDFYRLAPGDTIVVPKKLGGISGLPLVQVITRSVSDIAFAAASLNAISD</sequence>
<dbReference type="Proteomes" id="UP001056381">
    <property type="component" value="Chromosome"/>
</dbReference>
<dbReference type="Gene3D" id="3.10.560.10">
    <property type="entry name" value="Outer membrane lipoprotein wza domain like"/>
    <property type="match status" value="3"/>
</dbReference>
<dbReference type="InterPro" id="IPR049712">
    <property type="entry name" value="Poly_export"/>
</dbReference>
<dbReference type="Gene3D" id="3.30.1950.10">
    <property type="entry name" value="wza like domain"/>
    <property type="match status" value="1"/>
</dbReference>
<evidence type="ECO:0000256" key="1">
    <source>
        <dbReference type="ARBA" id="ARBA00022729"/>
    </source>
</evidence>
<dbReference type="InterPro" id="IPR003715">
    <property type="entry name" value="Poly_export_N"/>
</dbReference>
<dbReference type="InterPro" id="IPR019554">
    <property type="entry name" value="Soluble_ligand-bd"/>
</dbReference>
<proteinExistence type="predicted"/>
<dbReference type="AlphaFoldDB" id="A0A9Q8TY24"/>
<evidence type="ECO:0000259" key="3">
    <source>
        <dbReference type="Pfam" id="PF10531"/>
    </source>
</evidence>
<evidence type="ECO:0000313" key="5">
    <source>
        <dbReference type="Proteomes" id="UP001056381"/>
    </source>
</evidence>
<accession>A0A9Q8TY24</accession>
<name>A0A9Q8TY24_9GAMM</name>
<dbReference type="Pfam" id="PF02563">
    <property type="entry name" value="Poly_export"/>
    <property type="match status" value="1"/>
</dbReference>
<feature type="domain" description="Polysaccharide export protein N-terminal" evidence="2">
    <location>
        <begin position="94"/>
        <end position="156"/>
    </location>
</feature>
<feature type="domain" description="Soluble ligand binding" evidence="3">
    <location>
        <begin position="174"/>
        <end position="224"/>
    </location>
</feature>
<dbReference type="EMBL" id="CP097966">
    <property type="protein sequence ID" value="URQ62916.1"/>
    <property type="molecule type" value="Genomic_DNA"/>
</dbReference>
<keyword evidence="5" id="KW-1185">Reference proteome</keyword>
<dbReference type="Pfam" id="PF10531">
    <property type="entry name" value="SLBB"/>
    <property type="match status" value="2"/>
</dbReference>
<dbReference type="GO" id="GO:0015159">
    <property type="term" value="F:polysaccharide transmembrane transporter activity"/>
    <property type="evidence" value="ECO:0007669"/>
    <property type="project" value="InterPro"/>
</dbReference>
<gene>
    <name evidence="4" type="ORF">M9B40_04120</name>
</gene>
<dbReference type="PANTHER" id="PTHR33619">
    <property type="entry name" value="POLYSACCHARIDE EXPORT PROTEIN GFCE-RELATED"/>
    <property type="match status" value="1"/>
</dbReference>
<protein>
    <submittedName>
        <fullName evidence="4">SLBB domain-containing protein</fullName>
    </submittedName>
</protein>
<reference evidence="4" key="1">
    <citation type="submission" date="2022-05" db="EMBL/GenBank/DDBJ databases">
        <title>Single-amplified genomics reveal most streamlined microbe among free-living bacteria.</title>
        <authorList>
            <person name="Roda-Garcia J."/>
            <person name="Haro-Moreno J.M."/>
            <person name="Rodriguez-Valera F."/>
            <person name="Almagro-Moreno S."/>
            <person name="Lopez-Perez M."/>
        </authorList>
    </citation>
    <scope>NUCLEOTIDE SEQUENCE</scope>
    <source>
        <strain evidence="4">TMED112-D2-2</strain>
    </source>
</reference>